<dbReference type="Proteomes" id="UP000792457">
    <property type="component" value="Unassembled WGS sequence"/>
</dbReference>
<keyword evidence="2" id="KW-1185">Reference proteome</keyword>
<dbReference type="OrthoDB" id="9975416at2759"/>
<gene>
    <name evidence="1" type="ORF">J437_LFUL017537</name>
</gene>
<evidence type="ECO:0000313" key="2">
    <source>
        <dbReference type="Proteomes" id="UP000792457"/>
    </source>
</evidence>
<dbReference type="PANTHER" id="PTHR13170:SF16">
    <property type="entry name" value="PROTEIN O-GLCNACASE"/>
    <property type="match status" value="1"/>
</dbReference>
<dbReference type="GO" id="GO:0009100">
    <property type="term" value="P:glycoprotein metabolic process"/>
    <property type="evidence" value="ECO:0007669"/>
    <property type="project" value="TreeGrafter"/>
</dbReference>
<protein>
    <submittedName>
        <fullName evidence="1">Uncharacterized protein</fullName>
    </submittedName>
</protein>
<dbReference type="PANTHER" id="PTHR13170">
    <property type="entry name" value="O-GLCNACASE"/>
    <property type="match status" value="1"/>
</dbReference>
<name>A0A8K0KNF3_LADFU</name>
<dbReference type="EMBL" id="KZ309178">
    <property type="protein sequence ID" value="KAG8237503.1"/>
    <property type="molecule type" value="Genomic_DNA"/>
</dbReference>
<dbReference type="InterPro" id="IPR051822">
    <property type="entry name" value="Glycosyl_Hydrolase_84"/>
</dbReference>
<reference evidence="1" key="2">
    <citation type="submission" date="2017-10" db="EMBL/GenBank/DDBJ databases">
        <title>Ladona fulva Genome sequencing and assembly.</title>
        <authorList>
            <person name="Murali S."/>
            <person name="Richards S."/>
            <person name="Bandaranaike D."/>
            <person name="Bellair M."/>
            <person name="Blankenburg K."/>
            <person name="Chao H."/>
            <person name="Dinh H."/>
            <person name="Doddapaneni H."/>
            <person name="Dugan-Rocha S."/>
            <person name="Elkadiri S."/>
            <person name="Gnanaolivu R."/>
            <person name="Hernandez B."/>
            <person name="Skinner E."/>
            <person name="Javaid M."/>
            <person name="Lee S."/>
            <person name="Li M."/>
            <person name="Ming W."/>
            <person name="Munidasa M."/>
            <person name="Muniz J."/>
            <person name="Nguyen L."/>
            <person name="Hughes D."/>
            <person name="Osuji N."/>
            <person name="Pu L.-L."/>
            <person name="Puazo M."/>
            <person name="Qu C."/>
            <person name="Quiroz J."/>
            <person name="Raj R."/>
            <person name="Weissenberger G."/>
            <person name="Xin Y."/>
            <person name="Zou X."/>
            <person name="Han Y."/>
            <person name="Worley K."/>
            <person name="Muzny D."/>
            <person name="Gibbs R."/>
        </authorList>
    </citation>
    <scope>NUCLEOTIDE SEQUENCE</scope>
    <source>
        <strain evidence="1">Sampled in the wild</strain>
    </source>
</reference>
<dbReference type="GO" id="GO:0016231">
    <property type="term" value="F:beta-N-acetylglucosaminidase activity"/>
    <property type="evidence" value="ECO:0007669"/>
    <property type="project" value="TreeGrafter"/>
</dbReference>
<organism evidence="1 2">
    <name type="scientific">Ladona fulva</name>
    <name type="common">Scarce chaser dragonfly</name>
    <name type="synonym">Libellula fulva</name>
    <dbReference type="NCBI Taxonomy" id="123851"/>
    <lineage>
        <taxon>Eukaryota</taxon>
        <taxon>Metazoa</taxon>
        <taxon>Ecdysozoa</taxon>
        <taxon>Arthropoda</taxon>
        <taxon>Hexapoda</taxon>
        <taxon>Insecta</taxon>
        <taxon>Pterygota</taxon>
        <taxon>Palaeoptera</taxon>
        <taxon>Odonata</taxon>
        <taxon>Epiprocta</taxon>
        <taxon>Anisoptera</taxon>
        <taxon>Libelluloidea</taxon>
        <taxon>Libellulidae</taxon>
        <taxon>Ladona</taxon>
    </lineage>
</organism>
<accession>A0A8K0KNF3</accession>
<dbReference type="AlphaFoldDB" id="A0A8K0KNF3"/>
<comment type="caution">
    <text evidence="1">The sequence shown here is derived from an EMBL/GenBank/DDBJ whole genome shotgun (WGS) entry which is preliminary data.</text>
</comment>
<proteinExistence type="predicted"/>
<dbReference type="Gene3D" id="1.20.58.240">
    <property type="entry name" value="STAT, domain 1"/>
    <property type="match status" value="1"/>
</dbReference>
<reference evidence="1" key="1">
    <citation type="submission" date="2013-04" db="EMBL/GenBank/DDBJ databases">
        <authorList>
            <person name="Qu J."/>
            <person name="Murali S.C."/>
            <person name="Bandaranaike D."/>
            <person name="Bellair M."/>
            <person name="Blankenburg K."/>
            <person name="Chao H."/>
            <person name="Dinh H."/>
            <person name="Doddapaneni H."/>
            <person name="Downs B."/>
            <person name="Dugan-Rocha S."/>
            <person name="Elkadiri S."/>
            <person name="Gnanaolivu R.D."/>
            <person name="Hernandez B."/>
            <person name="Javaid M."/>
            <person name="Jayaseelan J.C."/>
            <person name="Lee S."/>
            <person name="Li M."/>
            <person name="Ming W."/>
            <person name="Munidasa M."/>
            <person name="Muniz J."/>
            <person name="Nguyen L."/>
            <person name="Ongeri F."/>
            <person name="Osuji N."/>
            <person name="Pu L.-L."/>
            <person name="Puazo M."/>
            <person name="Qu C."/>
            <person name="Quiroz J."/>
            <person name="Raj R."/>
            <person name="Weissenberger G."/>
            <person name="Xin Y."/>
            <person name="Zou X."/>
            <person name="Han Y."/>
            <person name="Richards S."/>
            <person name="Worley K."/>
            <person name="Muzny D."/>
            <person name="Gibbs R."/>
        </authorList>
    </citation>
    <scope>NUCLEOTIDE SEQUENCE</scope>
    <source>
        <strain evidence="1">Sampled in the wild</strain>
    </source>
</reference>
<sequence length="184" mass="20754">MATEYTEFHPIESDRRSTEIGLAIDRSIAIDLLATPGLDDVLYIVISLWDAANLESFCFPFISSIGDGTGGLPPPITLLQAAEWRLRARRLDEMAAALDLLFTRLAHCNNRELVYDLYPYVWDMRGIVSLLNSYVKWLAAGQVPQMVSTYVQGTCTCMHLLFSSPNLASSKQQVFIRLKFLIKY</sequence>
<evidence type="ECO:0000313" key="1">
    <source>
        <dbReference type="EMBL" id="KAG8237503.1"/>
    </source>
</evidence>